<protein>
    <submittedName>
        <fullName evidence="2">Uncharacterized protein</fullName>
    </submittedName>
</protein>
<reference evidence="2" key="1">
    <citation type="journal article" date="2021" name="Proc. Natl. Acad. Sci. U.S.A.">
        <title>A Catalog of Tens of Thousands of Viruses from Human Metagenomes Reveals Hidden Associations with Chronic Diseases.</title>
        <authorList>
            <person name="Tisza M.J."/>
            <person name="Buck C.B."/>
        </authorList>
    </citation>
    <scope>NUCLEOTIDE SEQUENCE</scope>
    <source>
        <strain evidence="2">CtUS21</strain>
    </source>
</reference>
<evidence type="ECO:0000313" key="2">
    <source>
        <dbReference type="EMBL" id="DAD84389.1"/>
    </source>
</evidence>
<dbReference type="EMBL" id="BK014959">
    <property type="protein sequence ID" value="DAD84389.1"/>
    <property type="molecule type" value="Genomic_DNA"/>
</dbReference>
<accession>A0A8S5MPV5</accession>
<organism evidence="2">
    <name type="scientific">Podoviridae sp. ctUS21</name>
    <dbReference type="NCBI Taxonomy" id="2826557"/>
    <lineage>
        <taxon>Viruses</taxon>
        <taxon>Duplodnaviria</taxon>
        <taxon>Heunggongvirae</taxon>
        <taxon>Uroviricota</taxon>
        <taxon>Caudoviricetes</taxon>
    </lineage>
</organism>
<name>A0A8S5MPV5_9CAUD</name>
<sequence length="485" mass="53057">MSNCSIITGKKVHAVSRSSNAEETNRAVLFDSLSTNTVTHVVTVGECKALKISTFALPAGKKILVHRVYLGGGVMPFGSGCACGADEGKSAIVQLSEPLRIRCCDVAIDGCAGMLFLTIPGDYVFELEDKTLLGQFVALAEEVECCCLPESTMIGSEIPTGGIVGVECPKGGNGNVPKDPTPPSPPPQEKPKKPETPRPQPQPQPETPKPQPKRSKVEIEFFVDGAAVDKLSFDGEVGTKIPRDAFNAKLNEYLGQGKELVTTTFAEGETFLDIDYTKYYLVKLRTVKLSKVIFKRVILPKEGSIADPVTTTLSEVTGKVGDEIPRTIYDNQLKIGGYKFVSSDFIPPMYFADTETPKVYTITLQEYDFNPVWEDGSATANFKFIKQDTRQILKEFSVMGIIGKPVPRTRYDEVLLELQNQGYTLVSTTFNSSNASNPSNIFTGDSRDNFEIIMKEEVVPFDPHTPPRKPNPIAPDGPNDPMDPR</sequence>
<evidence type="ECO:0000256" key="1">
    <source>
        <dbReference type="SAM" id="MobiDB-lite"/>
    </source>
</evidence>
<feature type="compositionally biased region" description="Pro residues" evidence="1">
    <location>
        <begin position="179"/>
        <end position="188"/>
    </location>
</feature>
<feature type="compositionally biased region" description="Pro residues" evidence="1">
    <location>
        <begin position="197"/>
        <end position="210"/>
    </location>
</feature>
<proteinExistence type="predicted"/>
<feature type="region of interest" description="Disordered" evidence="1">
    <location>
        <begin position="460"/>
        <end position="485"/>
    </location>
</feature>
<dbReference type="Gene3D" id="3.10.20.470">
    <property type="match status" value="1"/>
</dbReference>
<feature type="region of interest" description="Disordered" evidence="1">
    <location>
        <begin position="169"/>
        <end position="214"/>
    </location>
</feature>